<evidence type="ECO:0000259" key="8">
    <source>
        <dbReference type="PROSITE" id="PS51459"/>
    </source>
</evidence>
<keyword evidence="10" id="KW-1185">Reference proteome</keyword>
<evidence type="ECO:0000256" key="4">
    <source>
        <dbReference type="ARBA" id="ARBA00022840"/>
    </source>
</evidence>
<dbReference type="EMBL" id="JBEUKS010000014">
    <property type="protein sequence ID" value="MFC1442880.1"/>
    <property type="molecule type" value="Genomic_DNA"/>
</dbReference>
<dbReference type="RefSeq" id="WP_380567970.1">
    <property type="nucleotide sequence ID" value="NZ_JBEUKS010000014.1"/>
</dbReference>
<dbReference type="InterPro" id="IPR003812">
    <property type="entry name" value="Fido"/>
</dbReference>
<evidence type="ECO:0000313" key="9">
    <source>
        <dbReference type="EMBL" id="MFC1442880.1"/>
    </source>
</evidence>
<protein>
    <recommendedName>
        <fullName evidence="5">protein adenylyltransferase</fullName>
        <ecNumber evidence="5">2.7.7.108</ecNumber>
    </recommendedName>
</protein>
<dbReference type="Pfam" id="PF02661">
    <property type="entry name" value="Fic"/>
    <property type="match status" value="1"/>
</dbReference>
<sequence length="231" mass="24991">MTTTDPYLDPKSGILRNSLGITDGTELAAAEADITSARLTRLLERPIAGTWDLAHLQALHREVFGSIYPWAGQLRTVEIGKDTSFCPVQNIEGFATDTFRKLARADHLRGLDQGTFSAKAADLYGDVNALHPFREGNGRTQRAFLGQLATAAGYTISWSRMDPERNRLASIASYLGQDGPLRAMFADLVTPATSRAQEQSVAGPAVSAVQQLVERPPALNPGAPKPPTHRL</sequence>
<keyword evidence="4" id="KW-0067">ATP-binding</keyword>
<comment type="catalytic activity">
    <reaction evidence="7">
        <text>L-tyrosyl-[protein] + ATP = O-(5'-adenylyl)-L-tyrosyl-[protein] + diphosphate</text>
        <dbReference type="Rhea" id="RHEA:54288"/>
        <dbReference type="Rhea" id="RHEA-COMP:10136"/>
        <dbReference type="Rhea" id="RHEA-COMP:13846"/>
        <dbReference type="ChEBI" id="CHEBI:30616"/>
        <dbReference type="ChEBI" id="CHEBI:33019"/>
        <dbReference type="ChEBI" id="CHEBI:46858"/>
        <dbReference type="ChEBI" id="CHEBI:83624"/>
        <dbReference type="EC" id="2.7.7.108"/>
    </reaction>
</comment>
<dbReference type="Gene3D" id="1.10.3290.10">
    <property type="entry name" value="Fido-like domain"/>
    <property type="match status" value="1"/>
</dbReference>
<evidence type="ECO:0000256" key="3">
    <source>
        <dbReference type="ARBA" id="ARBA00022741"/>
    </source>
</evidence>
<keyword evidence="2" id="KW-0548">Nucleotidyltransferase</keyword>
<evidence type="ECO:0000256" key="5">
    <source>
        <dbReference type="ARBA" id="ARBA00034531"/>
    </source>
</evidence>
<evidence type="ECO:0000256" key="1">
    <source>
        <dbReference type="ARBA" id="ARBA00022679"/>
    </source>
</evidence>
<evidence type="ECO:0000313" key="10">
    <source>
        <dbReference type="Proteomes" id="UP001592581"/>
    </source>
</evidence>
<proteinExistence type="predicted"/>
<organism evidence="9 10">
    <name type="scientific">Streptacidiphilus jeojiensis</name>
    <dbReference type="NCBI Taxonomy" id="3229225"/>
    <lineage>
        <taxon>Bacteria</taxon>
        <taxon>Bacillati</taxon>
        <taxon>Actinomycetota</taxon>
        <taxon>Actinomycetes</taxon>
        <taxon>Kitasatosporales</taxon>
        <taxon>Streptomycetaceae</taxon>
        <taxon>Streptacidiphilus</taxon>
    </lineage>
</organism>
<accession>A0ABV6XXB1</accession>
<name>A0ABV6XXB1_9ACTN</name>
<dbReference type="PANTHER" id="PTHR39560">
    <property type="entry name" value="PROTEIN ADENYLYLTRANSFERASE FIC-RELATED"/>
    <property type="match status" value="1"/>
</dbReference>
<keyword evidence="1" id="KW-0808">Transferase</keyword>
<dbReference type="Proteomes" id="UP001592581">
    <property type="component" value="Unassembled WGS sequence"/>
</dbReference>
<reference evidence="9 10" key="1">
    <citation type="submission" date="2024-06" db="EMBL/GenBank/DDBJ databases">
        <authorList>
            <person name="Lee S.D."/>
        </authorList>
    </citation>
    <scope>NUCLEOTIDE SEQUENCE [LARGE SCALE GENOMIC DNA]</scope>
    <source>
        <strain evidence="9 10">N1-10</strain>
    </source>
</reference>
<comment type="caution">
    <text evidence="9">The sequence shown here is derived from an EMBL/GenBank/DDBJ whole genome shotgun (WGS) entry which is preliminary data.</text>
</comment>
<gene>
    <name evidence="9" type="ORF">ABUW04_31995</name>
</gene>
<comment type="catalytic activity">
    <reaction evidence="6">
        <text>L-threonyl-[protein] + ATP = 3-O-(5'-adenylyl)-L-threonyl-[protein] + diphosphate</text>
        <dbReference type="Rhea" id="RHEA:54292"/>
        <dbReference type="Rhea" id="RHEA-COMP:11060"/>
        <dbReference type="Rhea" id="RHEA-COMP:13847"/>
        <dbReference type="ChEBI" id="CHEBI:30013"/>
        <dbReference type="ChEBI" id="CHEBI:30616"/>
        <dbReference type="ChEBI" id="CHEBI:33019"/>
        <dbReference type="ChEBI" id="CHEBI:138113"/>
        <dbReference type="EC" id="2.7.7.108"/>
    </reaction>
</comment>
<evidence type="ECO:0000256" key="6">
    <source>
        <dbReference type="ARBA" id="ARBA00047939"/>
    </source>
</evidence>
<keyword evidence="3" id="KW-0547">Nucleotide-binding</keyword>
<dbReference type="PANTHER" id="PTHR39560:SF1">
    <property type="entry name" value="PROTEIN ADENYLYLTRANSFERASE FIC-RELATED"/>
    <property type="match status" value="1"/>
</dbReference>
<evidence type="ECO:0000256" key="2">
    <source>
        <dbReference type="ARBA" id="ARBA00022695"/>
    </source>
</evidence>
<feature type="domain" description="Fido" evidence="8">
    <location>
        <begin position="51"/>
        <end position="191"/>
    </location>
</feature>
<dbReference type="PROSITE" id="PS51459">
    <property type="entry name" value="FIDO"/>
    <property type="match status" value="1"/>
</dbReference>
<evidence type="ECO:0000256" key="7">
    <source>
        <dbReference type="ARBA" id="ARBA00048696"/>
    </source>
</evidence>
<dbReference type="SUPFAM" id="SSF140931">
    <property type="entry name" value="Fic-like"/>
    <property type="match status" value="1"/>
</dbReference>
<dbReference type="EC" id="2.7.7.108" evidence="5"/>
<dbReference type="InterPro" id="IPR036597">
    <property type="entry name" value="Fido-like_dom_sf"/>
</dbReference>